<dbReference type="AlphaFoldDB" id="A0A4C1VIT2"/>
<evidence type="ECO:0000313" key="1">
    <source>
        <dbReference type="EMBL" id="GBP38499.1"/>
    </source>
</evidence>
<organism evidence="1 2">
    <name type="scientific">Eumeta variegata</name>
    <name type="common">Bagworm moth</name>
    <name type="synonym">Eumeta japonica</name>
    <dbReference type="NCBI Taxonomy" id="151549"/>
    <lineage>
        <taxon>Eukaryota</taxon>
        <taxon>Metazoa</taxon>
        <taxon>Ecdysozoa</taxon>
        <taxon>Arthropoda</taxon>
        <taxon>Hexapoda</taxon>
        <taxon>Insecta</taxon>
        <taxon>Pterygota</taxon>
        <taxon>Neoptera</taxon>
        <taxon>Endopterygota</taxon>
        <taxon>Lepidoptera</taxon>
        <taxon>Glossata</taxon>
        <taxon>Ditrysia</taxon>
        <taxon>Tineoidea</taxon>
        <taxon>Psychidae</taxon>
        <taxon>Oiketicinae</taxon>
        <taxon>Eumeta</taxon>
    </lineage>
</organism>
<dbReference type="Proteomes" id="UP000299102">
    <property type="component" value="Unassembled WGS sequence"/>
</dbReference>
<comment type="caution">
    <text evidence="1">The sequence shown here is derived from an EMBL/GenBank/DDBJ whole genome shotgun (WGS) entry which is preliminary data.</text>
</comment>
<dbReference type="EMBL" id="BGZK01000350">
    <property type="protein sequence ID" value="GBP38499.1"/>
    <property type="molecule type" value="Genomic_DNA"/>
</dbReference>
<proteinExistence type="predicted"/>
<protein>
    <submittedName>
        <fullName evidence="1">Uncharacterized protein</fullName>
    </submittedName>
</protein>
<gene>
    <name evidence="1" type="ORF">EVAR_95399_1</name>
</gene>
<sequence length="184" mass="20833">MRNHTHCAFEPRVQNVFKGHSKQSLPGLIPSSEINEPVFLDFESDLDTATWNDFPIGGLRICGYDTLCTITYKKIDHNLGHGEPGCAIRLRVGQFFVLTNMALLKTYKTYIIPVKLNHMWKEEGRRTQGQGYLLTDIREWRAVGVTAARTRRGLVHARSPPPTDSGLNQRIGASMWNILQLSNL</sequence>
<keyword evidence="2" id="KW-1185">Reference proteome</keyword>
<reference evidence="1 2" key="1">
    <citation type="journal article" date="2019" name="Commun. Biol.">
        <title>The bagworm genome reveals a unique fibroin gene that provides high tensile strength.</title>
        <authorList>
            <person name="Kono N."/>
            <person name="Nakamura H."/>
            <person name="Ohtoshi R."/>
            <person name="Tomita M."/>
            <person name="Numata K."/>
            <person name="Arakawa K."/>
        </authorList>
    </citation>
    <scope>NUCLEOTIDE SEQUENCE [LARGE SCALE GENOMIC DNA]</scope>
</reference>
<name>A0A4C1VIT2_EUMVA</name>
<evidence type="ECO:0000313" key="2">
    <source>
        <dbReference type="Proteomes" id="UP000299102"/>
    </source>
</evidence>
<accession>A0A4C1VIT2</accession>